<evidence type="ECO:0000259" key="12">
    <source>
        <dbReference type="Pfam" id="PF07819"/>
    </source>
</evidence>
<evidence type="ECO:0000256" key="10">
    <source>
        <dbReference type="RuleBase" id="RU365011"/>
    </source>
</evidence>
<evidence type="ECO:0000256" key="7">
    <source>
        <dbReference type="ARBA" id="ARBA00022927"/>
    </source>
</evidence>
<dbReference type="GO" id="GO:0005789">
    <property type="term" value="C:endoplasmic reticulum membrane"/>
    <property type="evidence" value="ECO:0007669"/>
    <property type="project" value="UniProtKB-SubCell"/>
</dbReference>
<dbReference type="GO" id="GO:0006888">
    <property type="term" value="P:endoplasmic reticulum to Golgi vesicle-mediated transport"/>
    <property type="evidence" value="ECO:0007669"/>
    <property type="project" value="TreeGrafter"/>
</dbReference>
<comment type="similarity">
    <text evidence="2 10">Belongs to the GPI inositol-deacylase family.</text>
</comment>
<keyword evidence="14" id="KW-1185">Reference proteome</keyword>
<keyword evidence="4 10" id="KW-0812">Transmembrane</keyword>
<keyword evidence="11" id="KW-0732">Signal</keyword>
<evidence type="ECO:0000256" key="1">
    <source>
        <dbReference type="ARBA" id="ARBA00004477"/>
    </source>
</evidence>
<evidence type="ECO:0000256" key="11">
    <source>
        <dbReference type="SAM" id="SignalP"/>
    </source>
</evidence>
<feature type="transmembrane region" description="Helical" evidence="10">
    <location>
        <begin position="975"/>
        <end position="1003"/>
    </location>
</feature>
<name>A0A7G2C8X6_9TRYP</name>
<keyword evidence="9 10" id="KW-0472">Membrane</keyword>
<feature type="transmembrane region" description="Helical" evidence="10">
    <location>
        <begin position="1212"/>
        <end position="1229"/>
    </location>
</feature>
<evidence type="ECO:0000256" key="5">
    <source>
        <dbReference type="ARBA" id="ARBA00022801"/>
    </source>
</evidence>
<feature type="chain" id="PRO_5028946525" description="GPI inositol-deacylase" evidence="11">
    <location>
        <begin position="18"/>
        <end position="1230"/>
    </location>
</feature>
<dbReference type="GO" id="GO:0050185">
    <property type="term" value="F:phosphatidylinositol deacylase activity"/>
    <property type="evidence" value="ECO:0007669"/>
    <property type="project" value="TreeGrafter"/>
</dbReference>
<keyword evidence="5 10" id="KW-0378">Hydrolase</keyword>
<dbReference type="EC" id="3.1.-.-" evidence="10"/>
<feature type="signal peptide" evidence="11">
    <location>
        <begin position="1"/>
        <end position="17"/>
    </location>
</feature>
<evidence type="ECO:0000256" key="6">
    <source>
        <dbReference type="ARBA" id="ARBA00022824"/>
    </source>
</evidence>
<accession>A0A7G2C8X6</accession>
<dbReference type="PANTHER" id="PTHR15495">
    <property type="entry name" value="NEGATIVE REGULATOR OF VESICLE FORMATION-RELATED"/>
    <property type="match status" value="1"/>
</dbReference>
<dbReference type="GO" id="GO:0015031">
    <property type="term" value="P:protein transport"/>
    <property type="evidence" value="ECO:0007669"/>
    <property type="project" value="UniProtKB-KW"/>
</dbReference>
<evidence type="ECO:0000313" key="13">
    <source>
        <dbReference type="EMBL" id="CAD2215501.1"/>
    </source>
</evidence>
<feature type="transmembrane region" description="Helical" evidence="10">
    <location>
        <begin position="1178"/>
        <end position="1200"/>
    </location>
</feature>
<keyword evidence="7 10" id="KW-0653">Protein transport</keyword>
<feature type="transmembrane region" description="Helical" evidence="10">
    <location>
        <begin position="1119"/>
        <end position="1138"/>
    </location>
</feature>
<reference evidence="13 14" key="1">
    <citation type="submission" date="2020-08" db="EMBL/GenBank/DDBJ databases">
        <authorList>
            <person name="Newling K."/>
            <person name="Davey J."/>
            <person name="Forrester S."/>
        </authorList>
    </citation>
    <scope>NUCLEOTIDE SEQUENCE [LARGE SCALE GENOMIC DNA]</scope>
    <source>
        <strain evidence="14">Crithidia deanei Carvalho (ATCC PRA-265)</strain>
    </source>
</reference>
<keyword evidence="8 10" id="KW-1133">Transmembrane helix</keyword>
<comment type="function">
    <text evidence="10">Involved in inositol deacylation of GPI-anchored proteins which plays important roles in the quality control and ER-associated degradation of GPI-anchored proteins.</text>
</comment>
<evidence type="ECO:0000256" key="3">
    <source>
        <dbReference type="ARBA" id="ARBA00022448"/>
    </source>
</evidence>
<feature type="transmembrane region" description="Helical" evidence="10">
    <location>
        <begin position="843"/>
        <end position="866"/>
    </location>
</feature>
<gene>
    <name evidence="13" type="ORF">ADEAN_000295600</name>
</gene>
<organism evidence="13 14">
    <name type="scientific">Angomonas deanei</name>
    <dbReference type="NCBI Taxonomy" id="59799"/>
    <lineage>
        <taxon>Eukaryota</taxon>
        <taxon>Discoba</taxon>
        <taxon>Euglenozoa</taxon>
        <taxon>Kinetoplastea</taxon>
        <taxon>Metakinetoplastina</taxon>
        <taxon>Trypanosomatida</taxon>
        <taxon>Trypanosomatidae</taxon>
        <taxon>Strigomonadinae</taxon>
        <taxon>Angomonas</taxon>
    </lineage>
</organism>
<dbReference type="Gene3D" id="3.40.50.1820">
    <property type="entry name" value="alpha/beta hydrolase"/>
    <property type="match status" value="1"/>
</dbReference>
<evidence type="ECO:0000256" key="4">
    <source>
        <dbReference type="ARBA" id="ARBA00022692"/>
    </source>
</evidence>
<feature type="transmembrane region" description="Helical" evidence="10">
    <location>
        <begin position="887"/>
        <end position="910"/>
    </location>
</feature>
<dbReference type="EMBL" id="LR877149">
    <property type="protein sequence ID" value="CAD2215501.1"/>
    <property type="molecule type" value="Genomic_DNA"/>
</dbReference>
<protein>
    <recommendedName>
        <fullName evidence="10">GPI inositol-deacylase</fullName>
        <ecNumber evidence="10">3.1.-.-</ecNumber>
    </recommendedName>
</protein>
<dbReference type="InterPro" id="IPR039529">
    <property type="entry name" value="PGAP1/BST1"/>
</dbReference>
<dbReference type="AlphaFoldDB" id="A0A7G2C8X6"/>
<dbReference type="VEuPathDB" id="TriTrypDB:ADEAN_000295600"/>
<dbReference type="SUPFAM" id="SSF53474">
    <property type="entry name" value="alpha/beta-Hydrolases"/>
    <property type="match status" value="1"/>
</dbReference>
<feature type="transmembrane region" description="Helical" evidence="10">
    <location>
        <begin position="1015"/>
        <end position="1035"/>
    </location>
</feature>
<keyword evidence="3 10" id="KW-0813">Transport</keyword>
<dbReference type="Proteomes" id="UP000515908">
    <property type="component" value="Chromosome 05"/>
</dbReference>
<dbReference type="GO" id="GO:0006505">
    <property type="term" value="P:GPI anchor metabolic process"/>
    <property type="evidence" value="ECO:0007669"/>
    <property type="project" value="TreeGrafter"/>
</dbReference>
<evidence type="ECO:0000256" key="2">
    <source>
        <dbReference type="ARBA" id="ARBA00006931"/>
    </source>
</evidence>
<evidence type="ECO:0000256" key="9">
    <source>
        <dbReference type="ARBA" id="ARBA00023136"/>
    </source>
</evidence>
<evidence type="ECO:0000313" key="14">
    <source>
        <dbReference type="Proteomes" id="UP000515908"/>
    </source>
</evidence>
<keyword evidence="6 10" id="KW-0256">Endoplasmic reticulum</keyword>
<dbReference type="InterPro" id="IPR029058">
    <property type="entry name" value="AB_hydrolase_fold"/>
</dbReference>
<proteinExistence type="inferred from homology"/>
<dbReference type="InterPro" id="IPR012908">
    <property type="entry name" value="PGAP1-ab_dom-like"/>
</dbReference>
<comment type="subcellular location">
    <subcellularLocation>
        <location evidence="1">Endoplasmic reticulum membrane</location>
        <topology evidence="1">Multi-pass membrane protein</topology>
    </subcellularLocation>
</comment>
<sequence length="1230" mass="139316">MWKWFLTLLSFLNQTLPLFLFAMVISSFVTGAYRWVYFQEGMTALDANPFLFPSFTEVDLSSYCCSREPYYKLWRVVDLVADSHGRLRVDGEQFRVPVVYLHGNAGSFSCARSLARFLSEANVRQQAKSLLRFDERVATFVYSAARESGEEVRRSVLVDGEIPPELWKRGEEHVLHMETPLLQTELFPLDFLEESNAHSVAIMVKEARFVNHSLHYLMSRLRDTYSPVLGGGDSARLDHVKEYVEYEYAGAMCHNELLETTEQCRIAREHLAKYDTVDRVRREATRVSEGGFWIWGESYGGVIGLIASLIDPDLIAGIVLLSTPVHFPPLLMEYANEYLQRALYTATVGQYPYPFQGRPSTDWDELVRIRDPVRFGMKLGTVPAKELGARLENITLISMNGGTFDYVVPAVDTYLLQYTPRQYFDDRRLWLNRCPSIAYHRDISTEALRDVGVPSDHRRMVYGAVFLAASAMSVVDSALVPSAVHRYGTETSLGQLYHERLFPHVVESCSDARAEQQREAKAFFRRLTKAPAARQVCTTKSVFLRGSDIPLADVEHVDGDGMYNGSVPLVVLLGVTTHSGVVNPSMNVYVGSDGTRKAESLSVSLATKLHLPYSHHRPMDWRWLKTALSYSLTRSGEAFEDGPYRFEFCYEMEETDSTPYKSFVQFDVLDARGSMGARQGMHLGPVFLKNGMHVEHHKGFSFVEGVTSSTLESDMRVQWDGVVAPTVVAGSMHSIYLTFRGTDSIALDEGESQAQFFFSPDSGHIPLLQYAWRPGQVFKNVWNDTYIAYVLSDAEERAEVRLRNWEEQQDAKWLSYEYLRYRVAEWPSTWLASFSLFSSISSYGGACVCATFYVFAAHGACSKFWHRSDSVGRSRSLHALPKVLSKVRLMTLIVVGVVGIEIVTGLWSTYALKVCTSNPPHYMTDEELTRRMDWKERITLAVLLLRPTYFSCRVPWIKHRILTPWSALPEHVATLLFGFVVGVLLISLTALALFLFNVVFFPIGRFVLKPILLRFRKVGVTLVMVVWAGPMIAFLCAPIPHLAIVNLSMLVLTQVFATTAPLITHGGKGGFVAQLCVACSLGFSAHFNGAVLFLRNLVVTPSNEPILDRERFSFFVGDRYFLILMWLSFGVIHLFNYLSLLDHETNRRLSIAKKRDGEAAGSTEGYTFGSLRRRHPRLFRWIGCIHSSSYFLALWFVAAAYRRIIEYSPVKAQYIFACVLIPSLFLIELL</sequence>
<dbReference type="PANTHER" id="PTHR15495:SF7">
    <property type="entry name" value="GPI INOSITOL-DEACYLASE"/>
    <property type="match status" value="1"/>
</dbReference>
<dbReference type="Pfam" id="PF07819">
    <property type="entry name" value="PGAP1"/>
    <property type="match status" value="1"/>
</dbReference>
<evidence type="ECO:0000256" key="8">
    <source>
        <dbReference type="ARBA" id="ARBA00022989"/>
    </source>
</evidence>
<feature type="domain" description="GPI inositol-deacylase PGAP1-like alpha/beta" evidence="12">
    <location>
        <begin position="96"/>
        <end position="419"/>
    </location>
</feature>